<organism evidence="8 9">
    <name type="scientific">Gregarina niphandrodes</name>
    <name type="common">Septate eugregarine</name>
    <dbReference type="NCBI Taxonomy" id="110365"/>
    <lineage>
        <taxon>Eukaryota</taxon>
        <taxon>Sar</taxon>
        <taxon>Alveolata</taxon>
        <taxon>Apicomplexa</taxon>
        <taxon>Conoidasida</taxon>
        <taxon>Gregarinasina</taxon>
        <taxon>Eugregarinorida</taxon>
        <taxon>Gregarinidae</taxon>
        <taxon>Gregarina</taxon>
    </lineage>
</organism>
<evidence type="ECO:0000256" key="4">
    <source>
        <dbReference type="ARBA" id="ARBA00022833"/>
    </source>
</evidence>
<dbReference type="InterPro" id="IPR036236">
    <property type="entry name" value="Znf_C2H2_sf"/>
</dbReference>
<dbReference type="AlphaFoldDB" id="A0A023B8P6"/>
<dbReference type="EMBL" id="AFNH02000437">
    <property type="protein sequence ID" value="EZG69560.1"/>
    <property type="molecule type" value="Genomic_DNA"/>
</dbReference>
<dbReference type="PROSITE" id="PS00028">
    <property type="entry name" value="ZINC_FINGER_C2H2_1"/>
    <property type="match status" value="1"/>
</dbReference>
<evidence type="ECO:0000256" key="5">
    <source>
        <dbReference type="ARBA" id="ARBA00023242"/>
    </source>
</evidence>
<reference evidence="8" key="1">
    <citation type="submission" date="2013-12" db="EMBL/GenBank/DDBJ databases">
        <authorList>
            <person name="Omoto C.K."/>
            <person name="Sibley D."/>
            <person name="Venepally P."/>
            <person name="Hadjithomas M."/>
            <person name="Karamycheva S."/>
            <person name="Brunk B."/>
            <person name="Roos D."/>
            <person name="Caler E."/>
            <person name="Lorenzi H."/>
        </authorList>
    </citation>
    <scope>NUCLEOTIDE SEQUENCE</scope>
</reference>
<dbReference type="VEuPathDB" id="CryptoDB:GNI_057620"/>
<comment type="caution">
    <text evidence="8">The sequence shown here is derived from an EMBL/GenBank/DDBJ whole genome shotgun (WGS) entry which is preliminary data.</text>
</comment>
<name>A0A023B8P6_GRENI</name>
<dbReference type="InterPro" id="IPR013087">
    <property type="entry name" value="Znf_C2H2_type"/>
</dbReference>
<dbReference type="SMART" id="SM00355">
    <property type="entry name" value="ZnF_C2H2"/>
    <property type="match status" value="2"/>
</dbReference>
<keyword evidence="2" id="KW-0479">Metal-binding</keyword>
<sequence length="182" mass="19589">MGRRKKKTLELKPFCYYCDRSFEDEKVLLLHQKARHFKCRRCNRKLDTATGLVVHLLSVHKETINKVPNALKERESPELVVHGMSGVPPELVAEKQKKLVAELGTKKNARFEHTVFGSGLLDNLGGGAAAFAGMFSGQLFPGALGTGSTALGAGATFNAPATSTLPDLSLLTKILSAGPNTS</sequence>
<evidence type="ECO:0000313" key="8">
    <source>
        <dbReference type="EMBL" id="EZG69560.1"/>
    </source>
</evidence>
<accession>A0A023B8P6</accession>
<keyword evidence="4" id="KW-0862">Zinc</keyword>
<dbReference type="GeneID" id="22912125"/>
<comment type="subcellular location">
    <subcellularLocation>
        <location evidence="1">Nucleus</location>
    </subcellularLocation>
</comment>
<proteinExistence type="predicted"/>
<dbReference type="PANTHER" id="PTHR23215:SF0">
    <property type="entry name" value="BUB3-INTERACTING AND GLEBS MOTIF-CONTAINING PROTEIN ZNF207"/>
    <property type="match status" value="1"/>
</dbReference>
<evidence type="ECO:0000256" key="3">
    <source>
        <dbReference type="ARBA" id="ARBA00022771"/>
    </source>
</evidence>
<dbReference type="RefSeq" id="XP_011130002.1">
    <property type="nucleotide sequence ID" value="XM_011131700.1"/>
</dbReference>
<evidence type="ECO:0000256" key="1">
    <source>
        <dbReference type="ARBA" id="ARBA00004123"/>
    </source>
</evidence>
<dbReference type="Gene3D" id="3.30.160.60">
    <property type="entry name" value="Classic Zinc Finger"/>
    <property type="match status" value="1"/>
</dbReference>
<dbReference type="SUPFAM" id="SSF57667">
    <property type="entry name" value="beta-beta-alpha zinc fingers"/>
    <property type="match status" value="1"/>
</dbReference>
<feature type="non-terminal residue" evidence="8">
    <location>
        <position position="182"/>
    </location>
</feature>
<feature type="domain" description="C2H2-type" evidence="7">
    <location>
        <begin position="37"/>
        <end position="60"/>
    </location>
</feature>
<evidence type="ECO:0000313" key="9">
    <source>
        <dbReference type="Proteomes" id="UP000019763"/>
    </source>
</evidence>
<keyword evidence="5" id="KW-0539">Nucleus</keyword>
<dbReference type="PANTHER" id="PTHR23215">
    <property type="entry name" value="ZINC FINGER PROTEIN 207"/>
    <property type="match status" value="1"/>
</dbReference>
<dbReference type="PROSITE" id="PS50157">
    <property type="entry name" value="ZINC_FINGER_C2H2_2"/>
    <property type="match status" value="1"/>
</dbReference>
<dbReference type="eggNOG" id="KOG2893">
    <property type="taxonomic scope" value="Eukaryota"/>
</dbReference>
<dbReference type="OrthoDB" id="1306014at2759"/>
<keyword evidence="9" id="KW-1185">Reference proteome</keyword>
<dbReference type="CDD" id="cd20908">
    <property type="entry name" value="SUF4-like"/>
    <property type="match status" value="1"/>
</dbReference>
<keyword evidence="3 6" id="KW-0863">Zinc-finger</keyword>
<dbReference type="GO" id="GO:0005634">
    <property type="term" value="C:nucleus"/>
    <property type="evidence" value="ECO:0007669"/>
    <property type="project" value="UniProtKB-SubCell"/>
</dbReference>
<dbReference type="Proteomes" id="UP000019763">
    <property type="component" value="Unassembled WGS sequence"/>
</dbReference>
<evidence type="ECO:0000256" key="2">
    <source>
        <dbReference type="ARBA" id="ARBA00022723"/>
    </source>
</evidence>
<dbReference type="GO" id="GO:0008270">
    <property type="term" value="F:zinc ion binding"/>
    <property type="evidence" value="ECO:0007669"/>
    <property type="project" value="UniProtKB-KW"/>
</dbReference>
<evidence type="ECO:0000259" key="7">
    <source>
        <dbReference type="PROSITE" id="PS50157"/>
    </source>
</evidence>
<evidence type="ECO:0000256" key="6">
    <source>
        <dbReference type="PROSITE-ProRule" id="PRU00042"/>
    </source>
</evidence>
<protein>
    <submittedName>
        <fullName evidence="8">Zinc finger protein</fullName>
    </submittedName>
</protein>
<gene>
    <name evidence="8" type="ORF">GNI_057620</name>
</gene>